<dbReference type="PROSITE" id="PS01124">
    <property type="entry name" value="HTH_ARAC_FAMILY_2"/>
    <property type="match status" value="1"/>
</dbReference>
<dbReference type="SUPFAM" id="SSF52317">
    <property type="entry name" value="Class I glutamine amidotransferase-like"/>
    <property type="match status" value="1"/>
</dbReference>
<dbReference type="SUPFAM" id="SSF46689">
    <property type="entry name" value="Homeodomain-like"/>
    <property type="match status" value="2"/>
</dbReference>
<dbReference type="PROSITE" id="PS00041">
    <property type="entry name" value="HTH_ARAC_FAMILY_1"/>
    <property type="match status" value="1"/>
</dbReference>
<keyword evidence="2" id="KW-0238">DNA-binding</keyword>
<reference evidence="5 6" key="1">
    <citation type="submission" date="2019-03" db="EMBL/GenBank/DDBJ databases">
        <title>Draft genome sequences of novel Actinobacteria.</title>
        <authorList>
            <person name="Sahin N."/>
            <person name="Ay H."/>
            <person name="Saygin H."/>
        </authorList>
    </citation>
    <scope>NUCLEOTIDE SEQUENCE [LARGE SCALE GENOMIC DNA]</scope>
    <source>
        <strain evidence="5 6">JCM 13523</strain>
    </source>
</reference>
<dbReference type="EMBL" id="SMKX01000005">
    <property type="protein sequence ID" value="TDD62691.1"/>
    <property type="molecule type" value="Genomic_DNA"/>
</dbReference>
<protein>
    <submittedName>
        <fullName evidence="5">Helix-turn-helix domain-containing protein</fullName>
    </submittedName>
</protein>
<evidence type="ECO:0000313" key="6">
    <source>
        <dbReference type="Proteomes" id="UP000295124"/>
    </source>
</evidence>
<evidence type="ECO:0000256" key="1">
    <source>
        <dbReference type="ARBA" id="ARBA00023015"/>
    </source>
</evidence>
<evidence type="ECO:0000256" key="3">
    <source>
        <dbReference type="ARBA" id="ARBA00023163"/>
    </source>
</evidence>
<keyword evidence="1" id="KW-0805">Transcription regulation</keyword>
<dbReference type="InterPro" id="IPR018060">
    <property type="entry name" value="HTH_AraC"/>
</dbReference>
<dbReference type="InterPro" id="IPR052158">
    <property type="entry name" value="INH-QAR"/>
</dbReference>
<dbReference type="OrthoDB" id="3992151at2"/>
<dbReference type="CDD" id="cd03137">
    <property type="entry name" value="GATase1_AraC_1"/>
    <property type="match status" value="1"/>
</dbReference>
<gene>
    <name evidence="5" type="ORF">E1263_02955</name>
</gene>
<dbReference type="GO" id="GO:0003700">
    <property type="term" value="F:DNA-binding transcription factor activity"/>
    <property type="evidence" value="ECO:0007669"/>
    <property type="project" value="InterPro"/>
</dbReference>
<evidence type="ECO:0000313" key="5">
    <source>
        <dbReference type="EMBL" id="TDD62691.1"/>
    </source>
</evidence>
<proteinExistence type="predicted"/>
<dbReference type="Pfam" id="PF01965">
    <property type="entry name" value="DJ-1_PfpI"/>
    <property type="match status" value="1"/>
</dbReference>
<name>A0A4R4ZU77_9ACTN</name>
<dbReference type="Proteomes" id="UP000295124">
    <property type="component" value="Unassembled WGS sequence"/>
</dbReference>
<keyword evidence="3" id="KW-0804">Transcription</keyword>
<sequence length="326" mass="35289">MAGSPPYAEFVPSHRVAIVVPATFTLFELGVAVEAFAAPWYDVAVCTAQPSGASARGGLFTAQIAHGMEAVDAADTIVVPEARSVDDPAELEVLAALRRAHDRGARLASFCSGAFVLAAAGVLDGRRATTHWKYARQLAERYPQIQVEPNVLYVDEGHVLTSAGTAAGVDLSLHMIRSDHGAAVARQIARAMVVPPHREGGQAQYIMTPVPTSSGREDGVNAVLVQVADNLDRDYSVAEMAAMAIMSPRHFSRRFREATGTTPNQWLLSMRLTRVRELLEETDESIDTIARLVGFGSSITLRHHFLRTLQTSPSAYRKTFREPTVA</sequence>
<dbReference type="PANTHER" id="PTHR43130:SF3">
    <property type="entry name" value="HTH-TYPE TRANSCRIPTIONAL REGULATOR RV1931C"/>
    <property type="match status" value="1"/>
</dbReference>
<dbReference type="InterPro" id="IPR018062">
    <property type="entry name" value="HTH_AraC-typ_CS"/>
</dbReference>
<organism evidence="5 6">
    <name type="scientific">Kribbella antibiotica</name>
    <dbReference type="NCBI Taxonomy" id="190195"/>
    <lineage>
        <taxon>Bacteria</taxon>
        <taxon>Bacillati</taxon>
        <taxon>Actinomycetota</taxon>
        <taxon>Actinomycetes</taxon>
        <taxon>Propionibacteriales</taxon>
        <taxon>Kribbellaceae</taxon>
        <taxon>Kribbella</taxon>
    </lineage>
</organism>
<dbReference type="PANTHER" id="PTHR43130">
    <property type="entry name" value="ARAC-FAMILY TRANSCRIPTIONAL REGULATOR"/>
    <property type="match status" value="1"/>
</dbReference>
<dbReference type="Gene3D" id="1.10.10.60">
    <property type="entry name" value="Homeodomain-like"/>
    <property type="match status" value="1"/>
</dbReference>
<dbReference type="InterPro" id="IPR009057">
    <property type="entry name" value="Homeodomain-like_sf"/>
</dbReference>
<dbReference type="Pfam" id="PF12833">
    <property type="entry name" value="HTH_18"/>
    <property type="match status" value="1"/>
</dbReference>
<dbReference type="InterPro" id="IPR029062">
    <property type="entry name" value="Class_I_gatase-like"/>
</dbReference>
<evidence type="ECO:0000259" key="4">
    <source>
        <dbReference type="PROSITE" id="PS01124"/>
    </source>
</evidence>
<keyword evidence="6" id="KW-1185">Reference proteome</keyword>
<evidence type="ECO:0000256" key="2">
    <source>
        <dbReference type="ARBA" id="ARBA00023125"/>
    </source>
</evidence>
<comment type="caution">
    <text evidence="5">The sequence shown here is derived from an EMBL/GenBank/DDBJ whole genome shotgun (WGS) entry which is preliminary data.</text>
</comment>
<dbReference type="SMART" id="SM00342">
    <property type="entry name" value="HTH_ARAC"/>
    <property type="match status" value="1"/>
</dbReference>
<dbReference type="InterPro" id="IPR002818">
    <property type="entry name" value="DJ-1/PfpI"/>
</dbReference>
<accession>A0A4R4ZU77</accession>
<dbReference type="GO" id="GO:0043565">
    <property type="term" value="F:sequence-specific DNA binding"/>
    <property type="evidence" value="ECO:0007669"/>
    <property type="project" value="InterPro"/>
</dbReference>
<dbReference type="AlphaFoldDB" id="A0A4R4ZU77"/>
<feature type="domain" description="HTH araC/xylS-type" evidence="4">
    <location>
        <begin position="221"/>
        <end position="319"/>
    </location>
</feature>
<dbReference type="Gene3D" id="3.40.50.880">
    <property type="match status" value="1"/>
</dbReference>